<evidence type="ECO:0000313" key="3">
    <source>
        <dbReference type="Proteomes" id="UP001595379"/>
    </source>
</evidence>
<organism evidence="2 3">
    <name type="scientific">Hyphobacterium vulgare</name>
    <dbReference type="NCBI Taxonomy" id="1736751"/>
    <lineage>
        <taxon>Bacteria</taxon>
        <taxon>Pseudomonadati</taxon>
        <taxon>Pseudomonadota</taxon>
        <taxon>Alphaproteobacteria</taxon>
        <taxon>Maricaulales</taxon>
        <taxon>Maricaulaceae</taxon>
        <taxon>Hyphobacterium</taxon>
    </lineage>
</organism>
<dbReference type="Gene3D" id="3.30.720.120">
    <property type="match status" value="1"/>
</dbReference>
<keyword evidence="3" id="KW-1185">Reference proteome</keyword>
<gene>
    <name evidence="2" type="ORF">ACFOOR_14430</name>
</gene>
<accession>A0ABV7A0J3</accession>
<proteinExistence type="predicted"/>
<name>A0ABV7A0J3_9PROT</name>
<dbReference type="PROSITE" id="PS51819">
    <property type="entry name" value="VOC"/>
    <property type="match status" value="1"/>
</dbReference>
<dbReference type="InterPro" id="IPR029068">
    <property type="entry name" value="Glyas_Bleomycin-R_OHBP_Dase"/>
</dbReference>
<dbReference type="PANTHER" id="PTHR34109:SF1">
    <property type="entry name" value="VOC DOMAIN-CONTAINING PROTEIN"/>
    <property type="match status" value="1"/>
</dbReference>
<evidence type="ECO:0000313" key="2">
    <source>
        <dbReference type="EMBL" id="MFC2927301.1"/>
    </source>
</evidence>
<dbReference type="InterPro" id="IPR037523">
    <property type="entry name" value="VOC_core"/>
</dbReference>
<reference evidence="3" key="1">
    <citation type="journal article" date="2019" name="Int. J. Syst. Evol. Microbiol.">
        <title>The Global Catalogue of Microorganisms (GCM) 10K type strain sequencing project: providing services to taxonomists for standard genome sequencing and annotation.</title>
        <authorList>
            <consortium name="The Broad Institute Genomics Platform"/>
            <consortium name="The Broad Institute Genome Sequencing Center for Infectious Disease"/>
            <person name="Wu L."/>
            <person name="Ma J."/>
        </authorList>
    </citation>
    <scope>NUCLEOTIDE SEQUENCE [LARGE SCALE GENOMIC DNA]</scope>
    <source>
        <strain evidence="3">KCTC 52487</strain>
    </source>
</reference>
<dbReference type="Gene3D" id="3.30.720.110">
    <property type="match status" value="1"/>
</dbReference>
<sequence>MNQAHSKAAEMGVSTLSPHLVCAGASEAMDFYAKAFGAKELARMKGPNGRIMHGCMQINGGTIMLVDANPDWGMHGPDGLGGTPVTLHLVVDDADAWQKRAIEAGATETMPVADMFWGDRYGEVRDPWGHAWAFATPQRSLSEAEILEAMKQSMDEDCQS</sequence>
<evidence type="ECO:0000259" key="1">
    <source>
        <dbReference type="PROSITE" id="PS51819"/>
    </source>
</evidence>
<comment type="caution">
    <text evidence="2">The sequence shown here is derived from an EMBL/GenBank/DDBJ whole genome shotgun (WGS) entry which is preliminary data.</text>
</comment>
<dbReference type="SUPFAM" id="SSF54593">
    <property type="entry name" value="Glyoxalase/Bleomycin resistance protein/Dihydroxybiphenyl dioxygenase"/>
    <property type="match status" value="1"/>
</dbReference>
<dbReference type="Pfam" id="PF00903">
    <property type="entry name" value="Glyoxalase"/>
    <property type="match status" value="1"/>
</dbReference>
<dbReference type="PANTHER" id="PTHR34109">
    <property type="entry name" value="BNAUNNG04460D PROTEIN-RELATED"/>
    <property type="match status" value="1"/>
</dbReference>
<dbReference type="InterPro" id="IPR004360">
    <property type="entry name" value="Glyas_Fos-R_dOase_dom"/>
</dbReference>
<protein>
    <submittedName>
        <fullName evidence="2">VOC family protein</fullName>
    </submittedName>
</protein>
<dbReference type="Proteomes" id="UP001595379">
    <property type="component" value="Unassembled WGS sequence"/>
</dbReference>
<dbReference type="RefSeq" id="WP_343163287.1">
    <property type="nucleotide sequence ID" value="NZ_JBHRSV010000028.1"/>
</dbReference>
<feature type="domain" description="VOC" evidence="1">
    <location>
        <begin position="14"/>
        <end position="137"/>
    </location>
</feature>
<dbReference type="EMBL" id="JBHRSV010000028">
    <property type="protein sequence ID" value="MFC2927301.1"/>
    <property type="molecule type" value="Genomic_DNA"/>
</dbReference>
<dbReference type="CDD" id="cd07246">
    <property type="entry name" value="VOC_like"/>
    <property type="match status" value="1"/>
</dbReference>